<evidence type="ECO:0000256" key="1">
    <source>
        <dbReference type="SAM" id="Phobius"/>
    </source>
</evidence>
<keyword evidence="1" id="KW-1133">Transmembrane helix</keyword>
<keyword evidence="1" id="KW-0812">Transmembrane</keyword>
<keyword evidence="1" id="KW-0472">Membrane</keyword>
<comment type="caution">
    <text evidence="2">The sequence shown here is derived from an EMBL/GenBank/DDBJ whole genome shotgun (WGS) entry which is preliminary data.</text>
</comment>
<evidence type="ECO:0000313" key="2">
    <source>
        <dbReference type="EMBL" id="OGC62300.1"/>
    </source>
</evidence>
<protein>
    <submittedName>
        <fullName evidence="2">Uncharacterized protein</fullName>
    </submittedName>
</protein>
<gene>
    <name evidence="2" type="ORF">A2264_03385</name>
</gene>
<dbReference type="AlphaFoldDB" id="A0A1F4VYX6"/>
<organism evidence="2 3">
    <name type="scientific">candidate division WWE3 bacterium RIFOXYA2_FULL_46_9</name>
    <dbReference type="NCBI Taxonomy" id="1802636"/>
    <lineage>
        <taxon>Bacteria</taxon>
        <taxon>Katanobacteria</taxon>
    </lineage>
</organism>
<dbReference type="EMBL" id="MEVT01000022">
    <property type="protein sequence ID" value="OGC62300.1"/>
    <property type="molecule type" value="Genomic_DNA"/>
</dbReference>
<feature type="transmembrane region" description="Helical" evidence="1">
    <location>
        <begin position="7"/>
        <end position="26"/>
    </location>
</feature>
<accession>A0A1F4VYX6</accession>
<dbReference type="Proteomes" id="UP000176614">
    <property type="component" value="Unassembled WGS sequence"/>
</dbReference>
<proteinExistence type="predicted"/>
<evidence type="ECO:0000313" key="3">
    <source>
        <dbReference type="Proteomes" id="UP000176614"/>
    </source>
</evidence>
<sequence length="139" mass="16151">MLSDLKKILYLLPVVVALLFASYIYFNRYQPKSIRQVEEVKGKHVGSKEEEITYPLGAKNVSYNDTSSKIQATFQTNKTPEEIMSFYKAVLMDKDWELDSEGDENGFYISYYRKDSQRIKILASFQSSDEETLVSVEKY</sequence>
<name>A0A1F4VYX6_UNCKA</name>
<reference evidence="2 3" key="1">
    <citation type="journal article" date="2016" name="Nat. Commun.">
        <title>Thousands of microbial genomes shed light on interconnected biogeochemical processes in an aquifer system.</title>
        <authorList>
            <person name="Anantharaman K."/>
            <person name="Brown C.T."/>
            <person name="Hug L.A."/>
            <person name="Sharon I."/>
            <person name="Castelle C.J."/>
            <person name="Probst A.J."/>
            <person name="Thomas B.C."/>
            <person name="Singh A."/>
            <person name="Wilkins M.J."/>
            <person name="Karaoz U."/>
            <person name="Brodie E.L."/>
            <person name="Williams K.H."/>
            <person name="Hubbard S.S."/>
            <person name="Banfield J.F."/>
        </authorList>
    </citation>
    <scope>NUCLEOTIDE SEQUENCE [LARGE SCALE GENOMIC DNA]</scope>
</reference>